<comment type="subcellular location">
    <subcellularLocation>
        <location evidence="1">Cell membrane</location>
        <topology evidence="1">Multi-pass membrane protein</topology>
    </subcellularLocation>
</comment>
<feature type="domain" description="Type II secretion system protein GspF" evidence="7">
    <location>
        <begin position="174"/>
        <end position="299"/>
    </location>
</feature>
<feature type="transmembrane region" description="Helical" evidence="6">
    <location>
        <begin position="134"/>
        <end position="155"/>
    </location>
</feature>
<keyword evidence="9" id="KW-1185">Reference proteome</keyword>
<feature type="transmembrane region" description="Helical" evidence="6">
    <location>
        <begin position="111"/>
        <end position="128"/>
    </location>
</feature>
<protein>
    <recommendedName>
        <fullName evidence="7">Type II secretion system protein GspF domain-containing protein</fullName>
    </recommendedName>
</protein>
<evidence type="ECO:0000256" key="4">
    <source>
        <dbReference type="ARBA" id="ARBA00022989"/>
    </source>
</evidence>
<dbReference type="InterPro" id="IPR018076">
    <property type="entry name" value="T2SS_GspF_dom"/>
</dbReference>
<dbReference type="PANTHER" id="PTHR35007:SF2">
    <property type="entry name" value="PILUS ASSEMBLE PROTEIN"/>
    <property type="match status" value="1"/>
</dbReference>
<keyword evidence="3 6" id="KW-0812">Transmembrane</keyword>
<evidence type="ECO:0000256" key="3">
    <source>
        <dbReference type="ARBA" id="ARBA00022692"/>
    </source>
</evidence>
<evidence type="ECO:0000256" key="5">
    <source>
        <dbReference type="ARBA" id="ARBA00023136"/>
    </source>
</evidence>
<dbReference type="PANTHER" id="PTHR35007">
    <property type="entry name" value="INTEGRAL MEMBRANE PROTEIN-RELATED"/>
    <property type="match status" value="1"/>
</dbReference>
<name>A0A178MB63_9CHLR</name>
<reference evidence="8 9" key="1">
    <citation type="submission" date="2016-04" db="EMBL/GenBank/DDBJ databases">
        <title>Chloroflexus islandicus sp. nov., a thermophilic filamentous anoxygenic phototrophic bacterium from geyser Strokkur (Iceland).</title>
        <authorList>
            <person name="Gaisin V.A."/>
            <person name="Kalashnikov A.M."/>
            <person name="Sukhacheva M.V."/>
            <person name="Grouzdev D.S."/>
            <person name="Ivanov T.M."/>
            <person name="Kuznetsov B."/>
            <person name="Gorlenko V.M."/>
        </authorList>
    </citation>
    <scope>NUCLEOTIDE SEQUENCE [LARGE SCALE GENOMIC DNA]</scope>
    <source>
        <strain evidence="9">isl-2</strain>
    </source>
</reference>
<organism evidence="8 9">
    <name type="scientific">Chloroflexus islandicus</name>
    <dbReference type="NCBI Taxonomy" id="1707952"/>
    <lineage>
        <taxon>Bacteria</taxon>
        <taxon>Bacillati</taxon>
        <taxon>Chloroflexota</taxon>
        <taxon>Chloroflexia</taxon>
        <taxon>Chloroflexales</taxon>
        <taxon>Chloroflexineae</taxon>
        <taxon>Chloroflexaceae</taxon>
        <taxon>Chloroflexus</taxon>
    </lineage>
</organism>
<keyword evidence="4 6" id="KW-1133">Transmembrane helix</keyword>
<keyword evidence="2" id="KW-1003">Cell membrane</keyword>
<dbReference type="RefSeq" id="WP_066787065.1">
    <property type="nucleotide sequence ID" value="NZ_LWQS01000051.1"/>
</dbReference>
<comment type="caution">
    <text evidence="8">The sequence shown here is derived from an EMBL/GenBank/DDBJ whole genome shotgun (WGS) entry which is preliminary data.</text>
</comment>
<feature type="transmembrane region" description="Helical" evidence="6">
    <location>
        <begin position="6"/>
        <end position="27"/>
    </location>
</feature>
<evidence type="ECO:0000313" key="8">
    <source>
        <dbReference type="EMBL" id="OAN45803.1"/>
    </source>
</evidence>
<proteinExistence type="predicted"/>
<evidence type="ECO:0000256" key="1">
    <source>
        <dbReference type="ARBA" id="ARBA00004651"/>
    </source>
</evidence>
<dbReference type="OrthoDB" id="9810662at2"/>
<evidence type="ECO:0000313" key="9">
    <source>
        <dbReference type="Proteomes" id="UP000078287"/>
    </source>
</evidence>
<sequence>MSLTILITMSTLAGVSVWLMVLGLTQVRRHADIRRRLDTFLVNGEEHPVVVREQELARPFSQRVIVPIAATIARLALWFWPQHWLDTLHQRLLQAGNPGGMGANEFAGLKLLMALIAAGAVGAGWIGLQPPLTFNTVAIALLLVAVAFVIPDFWLGRRIKQRRQQIINALPDVLDLMVVTTEAGLSFESGMQEIVTKWSHPLAREFSRTLRDLAMGSSRREALNALAQRTQVEDVRSFVVAINQAEELGVSIGRVLRTQADDMRVRRRQRAYEQANKAPVKMMFPLVFLIFPAIFAVLLGPAVVRFAELGL</sequence>
<keyword evidence="5 6" id="KW-0472">Membrane</keyword>
<dbReference type="AlphaFoldDB" id="A0A178MB63"/>
<dbReference type="STRING" id="1707952.A6A03_13755"/>
<accession>A0A178MB63</accession>
<dbReference type="Pfam" id="PF00482">
    <property type="entry name" value="T2SSF"/>
    <property type="match status" value="1"/>
</dbReference>
<dbReference type="EMBL" id="LWQS01000051">
    <property type="protein sequence ID" value="OAN45803.1"/>
    <property type="molecule type" value="Genomic_DNA"/>
</dbReference>
<gene>
    <name evidence="8" type="ORF">A6A03_13755</name>
</gene>
<evidence type="ECO:0000259" key="7">
    <source>
        <dbReference type="Pfam" id="PF00482"/>
    </source>
</evidence>
<feature type="transmembrane region" description="Helical" evidence="6">
    <location>
        <begin position="286"/>
        <end position="307"/>
    </location>
</feature>
<dbReference type="GO" id="GO:0005886">
    <property type="term" value="C:plasma membrane"/>
    <property type="evidence" value="ECO:0007669"/>
    <property type="project" value="UniProtKB-SubCell"/>
</dbReference>
<evidence type="ECO:0000256" key="6">
    <source>
        <dbReference type="SAM" id="Phobius"/>
    </source>
</evidence>
<dbReference type="Proteomes" id="UP000078287">
    <property type="component" value="Unassembled WGS sequence"/>
</dbReference>
<evidence type="ECO:0000256" key="2">
    <source>
        <dbReference type="ARBA" id="ARBA00022475"/>
    </source>
</evidence>